<evidence type="ECO:0000313" key="1">
    <source>
        <dbReference type="EMBL" id="KRZ09007.1"/>
    </source>
</evidence>
<evidence type="ECO:0000313" key="2">
    <source>
        <dbReference type="Proteomes" id="UP000055024"/>
    </source>
</evidence>
<reference evidence="1 2" key="1">
    <citation type="submission" date="2015-01" db="EMBL/GenBank/DDBJ databases">
        <title>Evolution of Trichinella species and genotypes.</title>
        <authorList>
            <person name="Korhonen P.K."/>
            <person name="Edoardo P."/>
            <person name="Giuseppe L.R."/>
            <person name="Gasser R.B."/>
        </authorList>
    </citation>
    <scope>NUCLEOTIDE SEQUENCE [LARGE SCALE GENOMIC DNA]</scope>
    <source>
        <strain evidence="1">ISS1029</strain>
    </source>
</reference>
<accession>A0A0V1HFN4</accession>
<gene>
    <name evidence="1" type="ORF">T11_6763</name>
</gene>
<sequence>MDSKFGRFIHVDVIKNALLCKFGQSGSRHSNVPQLANGHVLNNDGKMQAQAAFILLTPGGGG</sequence>
<dbReference type="Proteomes" id="UP000055024">
    <property type="component" value="Unassembled WGS sequence"/>
</dbReference>
<protein>
    <submittedName>
        <fullName evidence="1">Uncharacterized protein</fullName>
    </submittedName>
</protein>
<dbReference type="OrthoDB" id="10344123at2759"/>
<dbReference type="AlphaFoldDB" id="A0A0V1HFN4"/>
<proteinExistence type="predicted"/>
<dbReference type="EMBL" id="JYDP01000078">
    <property type="protein sequence ID" value="KRZ09007.1"/>
    <property type="molecule type" value="Genomic_DNA"/>
</dbReference>
<keyword evidence="2" id="KW-1185">Reference proteome</keyword>
<name>A0A0V1HFN4_9BILA</name>
<organism evidence="1 2">
    <name type="scientific">Trichinella zimbabwensis</name>
    <dbReference type="NCBI Taxonomy" id="268475"/>
    <lineage>
        <taxon>Eukaryota</taxon>
        <taxon>Metazoa</taxon>
        <taxon>Ecdysozoa</taxon>
        <taxon>Nematoda</taxon>
        <taxon>Enoplea</taxon>
        <taxon>Dorylaimia</taxon>
        <taxon>Trichinellida</taxon>
        <taxon>Trichinellidae</taxon>
        <taxon>Trichinella</taxon>
    </lineage>
</organism>
<comment type="caution">
    <text evidence="1">The sequence shown here is derived from an EMBL/GenBank/DDBJ whole genome shotgun (WGS) entry which is preliminary data.</text>
</comment>